<dbReference type="InterPro" id="IPR011542">
    <property type="entry name" value="SUF_FeS_clus_asmbl_SufD"/>
</dbReference>
<dbReference type="PANTHER" id="PTHR43575">
    <property type="entry name" value="PROTEIN ABCI7, CHLOROPLASTIC"/>
    <property type="match status" value="1"/>
</dbReference>
<sequence length="428" mass="46862">MKPAPTLSPAFLQPAGQSLPTPLLALRSERGTGLADMPLPTRKTENWKYSSKYLKLSDEMASPLASDGKPSASLAAPGYKVVFLNGVMMPEASDYPDLDGIRIRSFSDLSDDEATELAARLDSTLDTDAVQMARLNSARFEDGLLIQLKPDARLDQPLFIVHEATANASGSAFPRIFVDAGRHSQITLVEEYMSTGSAPVMVNTVTEFDLADGASVTNVRLNTEGESVQHIGATGVRQQRSSRFESHTVGFGGPLRRHDLQVRLEGEGAECKLNGVVVTQDKQHYDNHTCIEHVAAHCNSEENYRNIAADTSHAVFNGRIHIHQDAQKSNADMNNKNLLLSNGAEIDTKPELEIYADDVKCAHGATIGQLDKTSLFYLVSRGIGRREANVLLTMAFINELVEEIPVDAVKETVQLQLNQFFDHTFQEA</sequence>
<accession>A0ABX7MTW6</accession>
<organism evidence="2 3">
    <name type="scientific">Marinobacter salinisoli</name>
    <dbReference type="NCBI Taxonomy" id="2769486"/>
    <lineage>
        <taxon>Bacteria</taxon>
        <taxon>Pseudomonadati</taxon>
        <taxon>Pseudomonadota</taxon>
        <taxon>Gammaproteobacteria</taxon>
        <taxon>Pseudomonadales</taxon>
        <taxon>Marinobacteraceae</taxon>
        <taxon>Marinobacter</taxon>
    </lineage>
</organism>
<dbReference type="EMBL" id="CP071247">
    <property type="protein sequence ID" value="QSP94937.1"/>
    <property type="molecule type" value="Genomic_DNA"/>
</dbReference>
<name>A0ABX7MTW6_9GAMM</name>
<proteinExistence type="predicted"/>
<keyword evidence="3" id="KW-1185">Reference proteome</keyword>
<dbReference type="RefSeq" id="WP_206644144.1">
    <property type="nucleotide sequence ID" value="NZ_CP071247.1"/>
</dbReference>
<reference evidence="2 3" key="1">
    <citation type="submission" date="2021-03" db="EMBL/GenBank/DDBJ databases">
        <title>Genome sequencing of Marinobacter sp. LPB0319.</title>
        <authorList>
            <person name="Kim J."/>
        </authorList>
    </citation>
    <scope>NUCLEOTIDE SEQUENCE [LARGE SCALE GENOMIC DNA]</scope>
    <source>
        <strain evidence="2 3">LPB0319</strain>
    </source>
</reference>
<dbReference type="InterPro" id="IPR055346">
    <property type="entry name" value="Fe-S_cluster_assembly_SufBD"/>
</dbReference>
<dbReference type="InterPro" id="IPR000825">
    <property type="entry name" value="SUF_FeS_clus_asmbl_SufBD_core"/>
</dbReference>
<evidence type="ECO:0000259" key="1">
    <source>
        <dbReference type="Pfam" id="PF01458"/>
    </source>
</evidence>
<dbReference type="PANTHER" id="PTHR43575:SF1">
    <property type="entry name" value="PROTEIN ABCI7, CHLOROPLASTIC"/>
    <property type="match status" value="1"/>
</dbReference>
<dbReference type="NCBIfam" id="TIGR01981">
    <property type="entry name" value="sufD"/>
    <property type="match status" value="1"/>
</dbReference>
<dbReference type="Pfam" id="PF01458">
    <property type="entry name" value="SUFBD_core"/>
    <property type="match status" value="1"/>
</dbReference>
<dbReference type="SUPFAM" id="SSF101960">
    <property type="entry name" value="Stabilizer of iron transporter SufD"/>
    <property type="match status" value="1"/>
</dbReference>
<protein>
    <submittedName>
        <fullName evidence="2">Fe-S cluster assembly protein SufD</fullName>
    </submittedName>
</protein>
<feature type="domain" description="SUF system FeS cluster assembly SufBD core" evidence="1">
    <location>
        <begin position="168"/>
        <end position="396"/>
    </location>
</feature>
<gene>
    <name evidence="2" type="primary">sufD</name>
    <name evidence="2" type="ORF">LPB19_00475</name>
</gene>
<dbReference type="Proteomes" id="UP000663555">
    <property type="component" value="Chromosome"/>
</dbReference>
<evidence type="ECO:0000313" key="2">
    <source>
        <dbReference type="EMBL" id="QSP94937.1"/>
    </source>
</evidence>
<dbReference type="InterPro" id="IPR037284">
    <property type="entry name" value="SUF_FeS_clus_asmbl_SufBD_sf"/>
</dbReference>
<evidence type="ECO:0000313" key="3">
    <source>
        <dbReference type="Proteomes" id="UP000663555"/>
    </source>
</evidence>